<keyword evidence="5" id="KW-0175">Coiled coil</keyword>
<feature type="transmembrane region" description="Helical" evidence="6">
    <location>
        <begin position="20"/>
        <end position="45"/>
    </location>
</feature>
<evidence type="ECO:0000256" key="6">
    <source>
        <dbReference type="SAM" id="Phobius"/>
    </source>
</evidence>
<evidence type="ECO:0000256" key="5">
    <source>
        <dbReference type="SAM" id="Coils"/>
    </source>
</evidence>
<gene>
    <name evidence="8" type="ordered locus">SULAZ_0628</name>
</gene>
<keyword evidence="1" id="KW-1003">Cell membrane</keyword>
<dbReference type="GO" id="GO:0005886">
    <property type="term" value="C:plasma membrane"/>
    <property type="evidence" value="ECO:0007669"/>
    <property type="project" value="InterPro"/>
</dbReference>
<evidence type="ECO:0000313" key="9">
    <source>
        <dbReference type="Proteomes" id="UP000001369"/>
    </source>
</evidence>
<keyword evidence="2 6" id="KW-0812">Transmembrane</keyword>
<name>C1DU26_SULAA</name>
<proteinExistence type="predicted"/>
<evidence type="ECO:0000313" key="8">
    <source>
        <dbReference type="EMBL" id="ACN98887.1"/>
    </source>
</evidence>
<keyword evidence="3 6" id="KW-1133">Transmembrane helix</keyword>
<sequence length="85" mass="9494">MNATSVSVNLLPGYQTVPMPLSVVIIFSVVIGAIFALTLTIGDWIKFKMEINKLNKQLQNCEKEKQALLQTKNLTNQQEKSESNV</sequence>
<dbReference type="KEGG" id="saf:SULAZ_0628"/>
<feature type="domain" description="Lipopolysaccharide assembly protein A" evidence="7">
    <location>
        <begin position="2"/>
        <end position="65"/>
    </location>
</feature>
<evidence type="ECO:0000259" key="7">
    <source>
        <dbReference type="Pfam" id="PF06305"/>
    </source>
</evidence>
<dbReference type="AlphaFoldDB" id="C1DU26"/>
<feature type="coiled-coil region" evidence="5">
    <location>
        <begin position="44"/>
        <end position="78"/>
    </location>
</feature>
<evidence type="ECO:0000256" key="2">
    <source>
        <dbReference type="ARBA" id="ARBA00022692"/>
    </source>
</evidence>
<dbReference type="HOGENOM" id="CLU_2511436_0_0_0"/>
<dbReference type="STRING" id="204536.SULAZ_0628"/>
<evidence type="ECO:0000256" key="3">
    <source>
        <dbReference type="ARBA" id="ARBA00022989"/>
    </source>
</evidence>
<keyword evidence="4 6" id="KW-0472">Membrane</keyword>
<dbReference type="Proteomes" id="UP000001369">
    <property type="component" value="Chromosome"/>
</dbReference>
<evidence type="ECO:0000256" key="4">
    <source>
        <dbReference type="ARBA" id="ARBA00023136"/>
    </source>
</evidence>
<evidence type="ECO:0000256" key="1">
    <source>
        <dbReference type="ARBA" id="ARBA00022475"/>
    </source>
</evidence>
<organism evidence="8 9">
    <name type="scientific">Sulfurihydrogenibium azorense (strain DSM 15241 / OCM 825 / Az-Fu1)</name>
    <dbReference type="NCBI Taxonomy" id="204536"/>
    <lineage>
        <taxon>Bacteria</taxon>
        <taxon>Pseudomonadati</taxon>
        <taxon>Aquificota</taxon>
        <taxon>Aquificia</taxon>
        <taxon>Aquificales</taxon>
        <taxon>Hydrogenothermaceae</taxon>
        <taxon>Sulfurihydrogenibium</taxon>
    </lineage>
</organism>
<protein>
    <submittedName>
        <fullName evidence="8">Hypothetical membrane protein</fullName>
    </submittedName>
</protein>
<dbReference type="EMBL" id="CP001229">
    <property type="protein sequence ID" value="ACN98887.1"/>
    <property type="molecule type" value="Genomic_DNA"/>
</dbReference>
<accession>C1DU26</accession>
<reference evidence="8 9" key="1">
    <citation type="journal article" date="2009" name="J. Bacteriol.">
        <title>Complete and draft genome sequences of six members of the Aquificales.</title>
        <authorList>
            <person name="Reysenbach A.L."/>
            <person name="Hamamura N."/>
            <person name="Podar M."/>
            <person name="Griffiths E."/>
            <person name="Ferreira S."/>
            <person name="Hochstein R."/>
            <person name="Heidelberg J."/>
            <person name="Johnson J."/>
            <person name="Mead D."/>
            <person name="Pohorille A."/>
            <person name="Sarmiento M."/>
            <person name="Schweighofer K."/>
            <person name="Seshadri R."/>
            <person name="Voytek M.A."/>
        </authorList>
    </citation>
    <scope>NUCLEOTIDE SEQUENCE [LARGE SCALE GENOMIC DNA]</scope>
    <source>
        <strain evidence="9">Az-Fu1 / DSM 15241 / OCM 825</strain>
    </source>
</reference>
<keyword evidence="9" id="KW-1185">Reference proteome</keyword>
<dbReference type="Pfam" id="PF06305">
    <property type="entry name" value="LapA_dom"/>
    <property type="match status" value="1"/>
</dbReference>
<dbReference type="InterPro" id="IPR010445">
    <property type="entry name" value="LapA_dom"/>
</dbReference>